<dbReference type="GO" id="GO:0043565">
    <property type="term" value="F:sequence-specific DNA binding"/>
    <property type="evidence" value="ECO:0007669"/>
    <property type="project" value="InterPro"/>
</dbReference>
<dbReference type="Gene3D" id="3.40.50.880">
    <property type="match status" value="1"/>
</dbReference>
<dbReference type="GO" id="GO:0003700">
    <property type="term" value="F:DNA-binding transcription factor activity"/>
    <property type="evidence" value="ECO:0007669"/>
    <property type="project" value="InterPro"/>
</dbReference>
<dbReference type="Proteomes" id="UP000013280">
    <property type="component" value="Unassembled WGS sequence"/>
</dbReference>
<dbReference type="SUPFAM" id="SSF46689">
    <property type="entry name" value="Homeodomain-like"/>
    <property type="match status" value="1"/>
</dbReference>
<sequence precursor="true">MADFTLLVLSGAYATSVAATLDILQAASTLAPRVKAPRPTWRVLSADAPSAQLSNGMQVEATALPKRPRPDGGTWIVPGLGLDHAGVIATRLAQDDAQRAARALAAQVAAGGQVAASCSAVFLLQAGGLLHGRCVTTSWWLAPTLQQWEPACTVDADRMVCADGPIATAGAAFAQTDLMLHLLRTRFGVALADAVGRVLLIDGRHAQAPFVVPAMLANGNALIARLVARIEAALPNPPSVQALADELAMSQRTLSRHVREATGRSTLALVQSVRLNRARMLIESSRMTIDSVAEAVGYEDATALRRLMRKVSGTNPSQYRPAAYGYRRLHKKLPGLNVGLRLGP</sequence>
<dbReference type="RefSeq" id="WP_004632340.1">
    <property type="nucleotide sequence ID" value="NZ_APMQ01000009.1"/>
</dbReference>
<comment type="caution">
    <text evidence="4">The sequence shown here is derived from an EMBL/GenBank/DDBJ whole genome shotgun (WGS) entry which is preliminary data.</text>
</comment>
<reference evidence="4 5" key="1">
    <citation type="journal article" date="2013" name="Genome Announc.">
        <title>Draft Genome Sequence for Ralstonia sp. Strain OR214, a Bacterium with Potential for Bioremediation.</title>
        <authorList>
            <person name="Utturkar S.M."/>
            <person name="Bollmann A."/>
            <person name="Brzoska R.M."/>
            <person name="Klingeman D.M."/>
            <person name="Epstein S.E."/>
            <person name="Palumbo A.V."/>
            <person name="Brown S.D."/>
        </authorList>
    </citation>
    <scope>NUCLEOTIDE SEQUENCE [LARGE SCALE GENOMIC DNA]</scope>
    <source>
        <strain evidence="4 5">OR214</strain>
    </source>
</reference>
<evidence type="ECO:0000259" key="3">
    <source>
        <dbReference type="PROSITE" id="PS01124"/>
    </source>
</evidence>
<dbReference type="InterPro" id="IPR029062">
    <property type="entry name" value="Class_I_gatase-like"/>
</dbReference>
<protein>
    <submittedName>
        <fullName evidence="4">Transcriptional regulator, AraC family with amidase-like domain containing protein</fullName>
    </submittedName>
</protein>
<evidence type="ECO:0000313" key="4">
    <source>
        <dbReference type="EMBL" id="ENZ76583.1"/>
    </source>
</evidence>
<dbReference type="PANTHER" id="PTHR43130">
    <property type="entry name" value="ARAC-FAMILY TRANSCRIPTIONAL REGULATOR"/>
    <property type="match status" value="1"/>
</dbReference>
<feature type="domain" description="HTH araC/xylS-type" evidence="3">
    <location>
        <begin position="224"/>
        <end position="322"/>
    </location>
</feature>
<gene>
    <name evidence="4" type="ORF">OR214_03321</name>
</gene>
<dbReference type="AlphaFoldDB" id="R0DSV8"/>
<dbReference type="SUPFAM" id="SSF52317">
    <property type="entry name" value="Class I glutamine amidotransferase-like"/>
    <property type="match status" value="1"/>
</dbReference>
<dbReference type="InterPro" id="IPR052158">
    <property type="entry name" value="INH-QAR"/>
</dbReference>
<organism evidence="4 5">
    <name type="scientific">Ralstonia pickettii OR214</name>
    <dbReference type="NCBI Taxonomy" id="1264675"/>
    <lineage>
        <taxon>Bacteria</taxon>
        <taxon>Pseudomonadati</taxon>
        <taxon>Pseudomonadota</taxon>
        <taxon>Betaproteobacteria</taxon>
        <taxon>Burkholderiales</taxon>
        <taxon>Burkholderiaceae</taxon>
        <taxon>Ralstonia</taxon>
    </lineage>
</organism>
<evidence type="ECO:0000313" key="5">
    <source>
        <dbReference type="Proteomes" id="UP000013280"/>
    </source>
</evidence>
<dbReference type="Pfam" id="PF12833">
    <property type="entry name" value="HTH_18"/>
    <property type="match status" value="1"/>
</dbReference>
<dbReference type="PANTHER" id="PTHR43130:SF3">
    <property type="entry name" value="HTH-TYPE TRANSCRIPTIONAL REGULATOR RV1931C"/>
    <property type="match status" value="1"/>
</dbReference>
<accession>R0DSV8</accession>
<dbReference type="Gene3D" id="1.10.10.60">
    <property type="entry name" value="Homeodomain-like"/>
    <property type="match status" value="1"/>
</dbReference>
<dbReference type="PROSITE" id="PS01124">
    <property type="entry name" value="HTH_ARAC_FAMILY_2"/>
    <property type="match status" value="1"/>
</dbReference>
<dbReference type="PATRIC" id="fig|1264675.3.peg.3252"/>
<keyword evidence="1" id="KW-0805">Transcription regulation</keyword>
<dbReference type="InterPro" id="IPR009057">
    <property type="entry name" value="Homeodomain-like_sf"/>
</dbReference>
<dbReference type="SMART" id="SM00342">
    <property type="entry name" value="HTH_ARAC"/>
    <property type="match status" value="1"/>
</dbReference>
<dbReference type="InterPro" id="IPR018060">
    <property type="entry name" value="HTH_AraC"/>
</dbReference>
<evidence type="ECO:0000256" key="2">
    <source>
        <dbReference type="ARBA" id="ARBA00023163"/>
    </source>
</evidence>
<dbReference type="EMBL" id="APMQ01000009">
    <property type="protein sequence ID" value="ENZ76583.1"/>
    <property type="molecule type" value="Genomic_DNA"/>
</dbReference>
<evidence type="ECO:0000256" key="1">
    <source>
        <dbReference type="ARBA" id="ARBA00023015"/>
    </source>
</evidence>
<keyword evidence="2" id="KW-0804">Transcription</keyword>
<name>R0DSV8_RALPI</name>
<proteinExistence type="predicted"/>